<dbReference type="Proteomes" id="UP000325577">
    <property type="component" value="Linkage Group LG3"/>
</dbReference>
<dbReference type="PANTHER" id="PTHR11439">
    <property type="entry name" value="GAG-POL-RELATED RETROTRANSPOSON"/>
    <property type="match status" value="1"/>
</dbReference>
<organism evidence="1 2">
    <name type="scientific">Nyssa sinensis</name>
    <dbReference type="NCBI Taxonomy" id="561372"/>
    <lineage>
        <taxon>Eukaryota</taxon>
        <taxon>Viridiplantae</taxon>
        <taxon>Streptophyta</taxon>
        <taxon>Embryophyta</taxon>
        <taxon>Tracheophyta</taxon>
        <taxon>Spermatophyta</taxon>
        <taxon>Magnoliopsida</taxon>
        <taxon>eudicotyledons</taxon>
        <taxon>Gunneridae</taxon>
        <taxon>Pentapetalae</taxon>
        <taxon>asterids</taxon>
        <taxon>Cornales</taxon>
        <taxon>Nyssaceae</taxon>
        <taxon>Nyssa</taxon>
    </lineage>
</organism>
<proteinExistence type="predicted"/>
<accession>A0A5J5A6M9</accession>
<evidence type="ECO:0008006" key="3">
    <source>
        <dbReference type="Google" id="ProtNLM"/>
    </source>
</evidence>
<sequence>MSTSTKLSKDTTGKDVESTLYRSMIDSLLYLISNRPDIAFSFGVCARFQSSPKESHLIVAKSIIRYVNATLGYGIWYSFDTNATLATCSDADWAGNIDDWKSYGVMAYHEIDDTTGRVSQCHIPVTTPPIAHLEDDFLADELEWPYINDPLAPTLVPDLVLGITAVDLDRHYMRIRQDFFLLVMAQIEHQDQRL</sequence>
<evidence type="ECO:0000313" key="1">
    <source>
        <dbReference type="EMBL" id="KAA8525668.1"/>
    </source>
</evidence>
<protein>
    <recommendedName>
        <fullName evidence="3">Mitochondrial protein</fullName>
    </recommendedName>
</protein>
<dbReference type="OrthoDB" id="1660489at2759"/>
<dbReference type="EMBL" id="CM018046">
    <property type="protein sequence ID" value="KAA8525668.1"/>
    <property type="molecule type" value="Genomic_DNA"/>
</dbReference>
<evidence type="ECO:0000313" key="2">
    <source>
        <dbReference type="Proteomes" id="UP000325577"/>
    </source>
</evidence>
<keyword evidence="2" id="KW-1185">Reference proteome</keyword>
<dbReference type="PANTHER" id="PTHR11439:SF486">
    <property type="entry name" value="RLK (RECEPTOR-LIKE KINASE) PROTEIN, PUTATIVE-RELATED"/>
    <property type="match status" value="1"/>
</dbReference>
<reference evidence="1 2" key="1">
    <citation type="submission" date="2019-09" db="EMBL/GenBank/DDBJ databases">
        <title>A chromosome-level genome assembly of the Chinese tupelo Nyssa sinensis.</title>
        <authorList>
            <person name="Yang X."/>
            <person name="Kang M."/>
            <person name="Yang Y."/>
            <person name="Xiong H."/>
            <person name="Wang M."/>
            <person name="Zhang Z."/>
            <person name="Wang Z."/>
            <person name="Wu H."/>
            <person name="Ma T."/>
            <person name="Liu J."/>
            <person name="Xi Z."/>
        </authorList>
    </citation>
    <scope>NUCLEOTIDE SEQUENCE [LARGE SCALE GENOMIC DNA]</scope>
    <source>
        <strain evidence="1">J267</strain>
        <tissue evidence="1">Leaf</tissue>
    </source>
</reference>
<dbReference type="AlphaFoldDB" id="A0A5J5A6M9"/>
<name>A0A5J5A6M9_9ASTE</name>
<gene>
    <name evidence="1" type="ORF">F0562_007523</name>
</gene>